<name>A0ABU6VFL4_9FABA</name>
<reference evidence="1 2" key="1">
    <citation type="journal article" date="2023" name="Plants (Basel)">
        <title>Bridging the Gap: Combining Genomics and Transcriptomics Approaches to Understand Stylosanthes scabra, an Orphan Legume from the Brazilian Caatinga.</title>
        <authorList>
            <person name="Ferreira-Neto J.R.C."/>
            <person name="da Silva M.D."/>
            <person name="Binneck E."/>
            <person name="de Melo N.F."/>
            <person name="da Silva R.H."/>
            <person name="de Melo A.L.T.M."/>
            <person name="Pandolfi V."/>
            <person name="Bustamante F.O."/>
            <person name="Brasileiro-Vidal A.C."/>
            <person name="Benko-Iseppon A.M."/>
        </authorList>
    </citation>
    <scope>NUCLEOTIDE SEQUENCE [LARGE SCALE GENOMIC DNA]</scope>
    <source>
        <tissue evidence="1">Leaves</tissue>
    </source>
</reference>
<dbReference type="Proteomes" id="UP001341840">
    <property type="component" value="Unassembled WGS sequence"/>
</dbReference>
<evidence type="ECO:0000313" key="2">
    <source>
        <dbReference type="Proteomes" id="UP001341840"/>
    </source>
</evidence>
<organism evidence="1 2">
    <name type="scientific">Stylosanthes scabra</name>
    <dbReference type="NCBI Taxonomy" id="79078"/>
    <lineage>
        <taxon>Eukaryota</taxon>
        <taxon>Viridiplantae</taxon>
        <taxon>Streptophyta</taxon>
        <taxon>Embryophyta</taxon>
        <taxon>Tracheophyta</taxon>
        <taxon>Spermatophyta</taxon>
        <taxon>Magnoliopsida</taxon>
        <taxon>eudicotyledons</taxon>
        <taxon>Gunneridae</taxon>
        <taxon>Pentapetalae</taxon>
        <taxon>rosids</taxon>
        <taxon>fabids</taxon>
        <taxon>Fabales</taxon>
        <taxon>Fabaceae</taxon>
        <taxon>Papilionoideae</taxon>
        <taxon>50 kb inversion clade</taxon>
        <taxon>dalbergioids sensu lato</taxon>
        <taxon>Dalbergieae</taxon>
        <taxon>Pterocarpus clade</taxon>
        <taxon>Stylosanthes</taxon>
    </lineage>
</organism>
<dbReference type="EMBL" id="JASCZI010151362">
    <property type="protein sequence ID" value="MED6172336.1"/>
    <property type="molecule type" value="Genomic_DNA"/>
</dbReference>
<accession>A0ABU6VFL4</accession>
<sequence>MHFGPPPWVDVEEFLNSIEVSSSLVYSHELPFKFCKYGWWNVIGSQYGMAIFGYAFGYTPNTDQYYVVHVGDILVHKLGYHNVVHAGKAWWIDWVGPEFVEAKSIISFDLQSFEFKKTKIPKKARKIIHYLIVCDENLCFASHDCRLSGWETATFVYSTPIADLMIRGLAKVDQGLLQP</sequence>
<comment type="caution">
    <text evidence="1">The sequence shown here is derived from an EMBL/GenBank/DDBJ whole genome shotgun (WGS) entry which is preliminary data.</text>
</comment>
<proteinExistence type="predicted"/>
<evidence type="ECO:0000313" key="1">
    <source>
        <dbReference type="EMBL" id="MED6172336.1"/>
    </source>
</evidence>
<protein>
    <submittedName>
        <fullName evidence="1">Uncharacterized protein</fullName>
    </submittedName>
</protein>
<keyword evidence="2" id="KW-1185">Reference proteome</keyword>
<gene>
    <name evidence="1" type="ORF">PIB30_049123</name>
</gene>